<dbReference type="InParanoid" id="Q01V06"/>
<gene>
    <name evidence="2" type="ordered locus">Acid_5562</name>
</gene>
<protein>
    <recommendedName>
        <fullName evidence="3">Twin-arginine translocation pathway signal</fullName>
    </recommendedName>
</protein>
<evidence type="ECO:0008006" key="3">
    <source>
        <dbReference type="Google" id="ProtNLM"/>
    </source>
</evidence>
<dbReference type="STRING" id="234267.Acid_5562"/>
<dbReference type="HOGENOM" id="CLU_032896_3_1_0"/>
<dbReference type="EMBL" id="CP000473">
    <property type="protein sequence ID" value="ABJ86509.1"/>
    <property type="molecule type" value="Genomic_DNA"/>
</dbReference>
<dbReference type="PANTHER" id="PTHR43737">
    <property type="entry name" value="BLL7424 PROTEIN"/>
    <property type="match status" value="1"/>
</dbReference>
<evidence type="ECO:0000256" key="1">
    <source>
        <dbReference type="SAM" id="SignalP"/>
    </source>
</evidence>
<accession>Q01V06</accession>
<dbReference type="InterPro" id="IPR010869">
    <property type="entry name" value="DUF1501"/>
</dbReference>
<dbReference type="eggNOG" id="COG4102">
    <property type="taxonomic scope" value="Bacteria"/>
</dbReference>
<proteinExistence type="predicted"/>
<sequence precursor="true">MPTRRFFLRNSALAMVGVGAAPLWLERALYAGDAPGARKKILVAIFQRGAADGLNVVVPHGDPAYYDLRPTIAIPRPTSDPAKAAQAAIDLDGFFGLHPSLASLKPLFEQKHLAIVDAVGSPDPTRSHFDAQDYMESGTPGLKATQDGWMNRALPKAQGKVSPVRAVSLGPVLPRAMRGPAPAVALQTIDSFQVRNAEAAKQFEQMYTQSSDRMIQAAGRETFEAVAMLQAIQRQQYTPASGADYPRGRLGASLQQIAQLIKSDVGVEMAFADIGGWDHHVNETPQLANLLTEYGQALTAFWKDMGDRMDDVVLVTMSEFGRTAHENGNRGTDHGHANSMFVMGGGVKGGKVYGKWPGLQKEQLYEGRDLALTTDFRDVLGELVSGHLGNPSVKNVFPGYAPKFLGLV</sequence>
<dbReference type="PROSITE" id="PS51318">
    <property type="entry name" value="TAT"/>
    <property type="match status" value="1"/>
</dbReference>
<name>Q01V06_SOLUE</name>
<organism evidence="2">
    <name type="scientific">Solibacter usitatus (strain Ellin6076)</name>
    <dbReference type="NCBI Taxonomy" id="234267"/>
    <lineage>
        <taxon>Bacteria</taxon>
        <taxon>Pseudomonadati</taxon>
        <taxon>Acidobacteriota</taxon>
        <taxon>Terriglobia</taxon>
        <taxon>Bryobacterales</taxon>
        <taxon>Solibacteraceae</taxon>
        <taxon>Candidatus Solibacter</taxon>
    </lineage>
</organism>
<feature type="signal peptide" evidence="1">
    <location>
        <begin position="1"/>
        <end position="20"/>
    </location>
</feature>
<dbReference type="KEGG" id="sus:Acid_5562"/>
<dbReference type="OrthoDB" id="9779968at2"/>
<dbReference type="AlphaFoldDB" id="Q01V06"/>
<keyword evidence="1" id="KW-0732">Signal</keyword>
<dbReference type="PANTHER" id="PTHR43737:SF1">
    <property type="entry name" value="DUF1501 DOMAIN-CONTAINING PROTEIN"/>
    <property type="match status" value="1"/>
</dbReference>
<dbReference type="InterPro" id="IPR006311">
    <property type="entry name" value="TAT_signal"/>
</dbReference>
<reference evidence="2" key="1">
    <citation type="submission" date="2006-10" db="EMBL/GenBank/DDBJ databases">
        <title>Complete sequence of Solibacter usitatus Ellin6076.</title>
        <authorList>
            <consortium name="US DOE Joint Genome Institute"/>
            <person name="Copeland A."/>
            <person name="Lucas S."/>
            <person name="Lapidus A."/>
            <person name="Barry K."/>
            <person name="Detter J.C."/>
            <person name="Glavina del Rio T."/>
            <person name="Hammon N."/>
            <person name="Israni S."/>
            <person name="Dalin E."/>
            <person name="Tice H."/>
            <person name="Pitluck S."/>
            <person name="Thompson L.S."/>
            <person name="Brettin T."/>
            <person name="Bruce D."/>
            <person name="Han C."/>
            <person name="Tapia R."/>
            <person name="Gilna P."/>
            <person name="Schmutz J."/>
            <person name="Larimer F."/>
            <person name="Land M."/>
            <person name="Hauser L."/>
            <person name="Kyrpides N."/>
            <person name="Mikhailova N."/>
            <person name="Janssen P.H."/>
            <person name="Kuske C.R."/>
            <person name="Richardson P."/>
        </authorList>
    </citation>
    <scope>NUCLEOTIDE SEQUENCE</scope>
    <source>
        <strain evidence="2">Ellin6076</strain>
    </source>
</reference>
<dbReference type="Pfam" id="PF07394">
    <property type="entry name" value="DUF1501"/>
    <property type="match status" value="1"/>
</dbReference>
<evidence type="ECO:0000313" key="2">
    <source>
        <dbReference type="EMBL" id="ABJ86509.1"/>
    </source>
</evidence>
<feature type="chain" id="PRO_5004163248" description="Twin-arginine translocation pathway signal" evidence="1">
    <location>
        <begin position="21"/>
        <end position="408"/>
    </location>
</feature>